<dbReference type="Proteomes" id="UP001156641">
    <property type="component" value="Unassembled WGS sequence"/>
</dbReference>
<evidence type="ECO:0000313" key="4">
    <source>
        <dbReference type="EMBL" id="GLR65460.1"/>
    </source>
</evidence>
<dbReference type="RefSeq" id="WP_284255950.1">
    <property type="nucleotide sequence ID" value="NZ_BSOS01000005.1"/>
</dbReference>
<comment type="caution">
    <text evidence="4">The sequence shown here is derived from an EMBL/GenBank/DDBJ whole genome shotgun (WGS) entry which is preliminary data.</text>
</comment>
<dbReference type="EMBL" id="BSOS01000005">
    <property type="protein sequence ID" value="GLR65460.1"/>
    <property type="molecule type" value="Genomic_DNA"/>
</dbReference>
<evidence type="ECO:0000259" key="3">
    <source>
        <dbReference type="Pfam" id="PF22685"/>
    </source>
</evidence>
<dbReference type="PANTHER" id="PTHR43818">
    <property type="entry name" value="BCDNA.GH03377"/>
    <property type="match status" value="1"/>
</dbReference>
<sequence>MASNKIRVGIIGVQPDRSWAAIAHIPALQALPDYEITAVSTTRQESADAAAARYGIARAFNNHQALVNSPDVDVVAVTVKVPHHKELVLAALNAGKHVYCEWPLGNGLAEAEEMAALAKAKGLRGIIGLQARMAPPVVYARDLIAQGYIGDVLSTSLLGTGMAWGEYVDAPNAYTADLKNGATMLTIPVSHTLDALCHVLGEVREVSGLLANRRNSQIQVETGAVLPMTAPDQVALTATLESGAVLSAHYIGGMTKGTGLLWEINGARGDLRFSAAGGHAQIFDLTLEGANAEAPAMQPLPVPESYYHSPLRQGPAVNVAEVYAQLARDLREGTSLCADFSHAVRRHLMVAAIERSAASGARQTV</sequence>
<organism evidence="4 5">
    <name type="scientific">Acidocella aquatica</name>
    <dbReference type="NCBI Taxonomy" id="1922313"/>
    <lineage>
        <taxon>Bacteria</taxon>
        <taxon>Pseudomonadati</taxon>
        <taxon>Pseudomonadota</taxon>
        <taxon>Alphaproteobacteria</taxon>
        <taxon>Acetobacterales</taxon>
        <taxon>Acidocellaceae</taxon>
        <taxon>Acidocella</taxon>
    </lineage>
</organism>
<keyword evidence="5" id="KW-1185">Reference proteome</keyword>
<evidence type="ECO:0000256" key="1">
    <source>
        <dbReference type="ARBA" id="ARBA00023002"/>
    </source>
</evidence>
<dbReference type="PANTHER" id="PTHR43818:SF11">
    <property type="entry name" value="BCDNA.GH03377"/>
    <property type="match status" value="1"/>
</dbReference>
<dbReference type="InterPro" id="IPR036291">
    <property type="entry name" value="NAD(P)-bd_dom_sf"/>
</dbReference>
<dbReference type="Pfam" id="PF01408">
    <property type="entry name" value="GFO_IDH_MocA"/>
    <property type="match status" value="1"/>
</dbReference>
<reference evidence="5" key="1">
    <citation type="journal article" date="2019" name="Int. J. Syst. Evol. Microbiol.">
        <title>The Global Catalogue of Microorganisms (GCM) 10K type strain sequencing project: providing services to taxonomists for standard genome sequencing and annotation.</title>
        <authorList>
            <consortium name="The Broad Institute Genomics Platform"/>
            <consortium name="The Broad Institute Genome Sequencing Center for Infectious Disease"/>
            <person name="Wu L."/>
            <person name="Ma J."/>
        </authorList>
    </citation>
    <scope>NUCLEOTIDE SEQUENCE [LARGE SCALE GENOMIC DNA]</scope>
    <source>
        <strain evidence="5">NBRC 112502</strain>
    </source>
</reference>
<dbReference type="Pfam" id="PF22685">
    <property type="entry name" value="Gal80p_C-like"/>
    <property type="match status" value="1"/>
</dbReference>
<accession>A0ABQ6A2I5</accession>
<dbReference type="Gene3D" id="3.30.360.10">
    <property type="entry name" value="Dihydrodipicolinate Reductase, domain 2"/>
    <property type="match status" value="1"/>
</dbReference>
<proteinExistence type="predicted"/>
<keyword evidence="1" id="KW-0560">Oxidoreductase</keyword>
<dbReference type="SUPFAM" id="SSF51735">
    <property type="entry name" value="NAD(P)-binding Rossmann-fold domains"/>
    <property type="match status" value="1"/>
</dbReference>
<dbReference type="SUPFAM" id="SSF55347">
    <property type="entry name" value="Glyceraldehyde-3-phosphate dehydrogenase-like, C-terminal domain"/>
    <property type="match status" value="1"/>
</dbReference>
<gene>
    <name evidence="4" type="ORF">GCM10010909_01380</name>
</gene>
<protein>
    <submittedName>
        <fullName evidence="4">Oxidoreductase</fullName>
    </submittedName>
</protein>
<name>A0ABQ6A2I5_9PROT</name>
<evidence type="ECO:0000259" key="2">
    <source>
        <dbReference type="Pfam" id="PF01408"/>
    </source>
</evidence>
<dbReference type="InterPro" id="IPR000683">
    <property type="entry name" value="Gfo/Idh/MocA-like_OxRdtase_N"/>
</dbReference>
<dbReference type="InterPro" id="IPR055080">
    <property type="entry name" value="Gal80p-like_C"/>
</dbReference>
<dbReference type="InterPro" id="IPR050463">
    <property type="entry name" value="Gfo/Idh/MocA_oxidrdct_glycsds"/>
</dbReference>
<evidence type="ECO:0000313" key="5">
    <source>
        <dbReference type="Proteomes" id="UP001156641"/>
    </source>
</evidence>
<feature type="domain" description="Gal80p-like C-terminal" evidence="3">
    <location>
        <begin position="135"/>
        <end position="273"/>
    </location>
</feature>
<feature type="domain" description="Gfo/Idh/MocA-like oxidoreductase N-terminal" evidence="2">
    <location>
        <begin position="6"/>
        <end position="124"/>
    </location>
</feature>
<dbReference type="Gene3D" id="3.40.50.720">
    <property type="entry name" value="NAD(P)-binding Rossmann-like Domain"/>
    <property type="match status" value="1"/>
</dbReference>